<reference evidence="8 9" key="1">
    <citation type="journal article" date="2018" name="Int. J. Syst. Evol. Microbiol.">
        <title>Whole-genome-based revisit of Photorhabdus phylogeny: proposal for the elevation of most Photorhabdus subspecies to the species level and description of one novel species Photorhabdus bodei sp. nov., and one novel subspecies Photorhabdus laumondii subsp. clarkei subsp. nov.</title>
        <authorList>
            <person name="Machado R.A.R."/>
            <person name="Wuthrich D."/>
            <person name="Kuhnert P."/>
            <person name="Arce C.C.M."/>
            <person name="Thonen L."/>
            <person name="Ruiz C."/>
            <person name="Zhang X."/>
            <person name="Robert C.A.M."/>
            <person name="Karimi J."/>
            <person name="Kamali S."/>
            <person name="Ma J."/>
            <person name="Bruggmann R."/>
            <person name="Erb M."/>
        </authorList>
    </citation>
    <scope>NUCLEOTIDE SEQUENCE [LARGE SCALE GENOMIC DNA]</scope>
    <source>
        <strain evidence="8 9">BOJ-47</strain>
    </source>
</reference>
<sequence length="1021" mass="118759">MNTNKKRLTILTQPEIQDYFGLPRFTLEEREYYFTLSDTEHQIIPQGWSVNSRVNFILMLGYFKSRKIFFTYTREDVITDISYILACHFPDHSAANIKVPGKTTRIQLQRLICQHLNYQRYGSVMAEQLAELAARVVKRSAKPVFILRALLSHLNKNQIIPPAYSTFQDLIGRCLSDERRRICEQLKSDLNPDLEEALTNLLSEESGGLHWITQLKKALRDFSYTEIVRESTWVKQLSPLYEFCQWLPSLCISNESIRYYATLIEYYSVYKLRRFDPLIAYFYLLCYTYHRTHVINDNLVEAFICHVRQYEEAAKLFAKDMVYKRKSQANEDIKATGKILGFFLNPDITDNASFGEIRTKAFQLLNREQMEIVTLFIGSSGFDEEEFHWQHLDTLSAAFKKNLRQIIRVLDFSSHTDESGLLEAAIFVQTCLRDGKILRRIPAKDFPVNFFTKSLQKYLYSRAKSPQLIPDRYEFAVYRMLKTAFESGDVFNQNTTKYRSFTDDLIPMNRWKADKQSVLNDLDLPVLQRPISQTLQELKDELEEKLQHVNQRIISRKNKDVKFNNYRKGRTVNWTLPYKKEEDEDNHRFYHLVPTISIANLLSYVEKKTGFLAGFNHVLDRYTKGNQDKKSLIACIIALGTNMSLGRMGEISDISHQVLQMTYQNFFRLETLKESNDMVANATAKLSIFRHYDIESDVIHSSSDGQRFESQRNTANARYASKYFGLKKGISALTLVGNHVPINAKVIGTHEHESYFVFDLLYNNTTEIDPDRHSVDTHGTNQVNFWILYAFGYQFAPRYKDFPTKTEGIIGFEPPGKYSEEFLIKPIRKVNEERIIEEWPNIQHIMASLGQKETTQSSIVRKLSSYARQNKTKKALWELDNIIRSIYMLDYIDNKSLRQYVAKALNRGEAYHRLKKAIAHVNGGKMNVKSENEQHIIHECTRLIANAVIYFNAELLSSLLERGDPDGLFEMGQLGKKLGKISPVAWQHINFYGRFEFNDIATTFSVGEFVKSVDLTTLFTD</sequence>
<feature type="domain" description="Tn3 transposase DDE" evidence="6">
    <location>
        <begin position="601"/>
        <end position="995"/>
    </location>
</feature>
<dbReference type="GO" id="GO:0004803">
    <property type="term" value="F:transposase activity"/>
    <property type="evidence" value="ECO:0007669"/>
    <property type="project" value="InterPro"/>
</dbReference>
<comment type="caution">
    <text evidence="8">The sequence shown here is derived from an EMBL/GenBank/DDBJ whole genome shotgun (WGS) entry which is preliminary data.</text>
</comment>
<dbReference type="Pfam" id="PF13700">
    <property type="entry name" value="DUF4158"/>
    <property type="match status" value="1"/>
</dbReference>
<dbReference type="AlphaFoldDB" id="A0A329VC68"/>
<evidence type="ECO:0000256" key="5">
    <source>
        <dbReference type="SAM" id="Coils"/>
    </source>
</evidence>
<organism evidence="8 9">
    <name type="scientific">Photorhabdus laumondii subsp. clarkei</name>
    <dbReference type="NCBI Taxonomy" id="2029685"/>
    <lineage>
        <taxon>Bacteria</taxon>
        <taxon>Pseudomonadati</taxon>
        <taxon>Pseudomonadota</taxon>
        <taxon>Gammaproteobacteria</taxon>
        <taxon>Enterobacterales</taxon>
        <taxon>Morganellaceae</taxon>
        <taxon>Photorhabdus</taxon>
    </lineage>
</organism>
<keyword evidence="4" id="KW-0233">DNA recombination</keyword>
<dbReference type="InterPro" id="IPR002513">
    <property type="entry name" value="Tn3_Tnp_DDE_dom"/>
</dbReference>
<keyword evidence="3" id="KW-0238">DNA-binding</keyword>
<dbReference type="InterPro" id="IPR047653">
    <property type="entry name" value="Tn3-like_transpos"/>
</dbReference>
<evidence type="ECO:0000256" key="3">
    <source>
        <dbReference type="ARBA" id="ARBA00023125"/>
    </source>
</evidence>
<evidence type="ECO:0000313" key="9">
    <source>
        <dbReference type="Proteomes" id="UP000250870"/>
    </source>
</evidence>
<gene>
    <name evidence="8" type="ORF">CKY01_18520</name>
</gene>
<evidence type="ECO:0000256" key="1">
    <source>
        <dbReference type="ARBA" id="ARBA00009402"/>
    </source>
</evidence>
<feature type="domain" description="DUF4158" evidence="7">
    <location>
        <begin position="10"/>
        <end position="173"/>
    </location>
</feature>
<name>A0A329VC68_9GAMM</name>
<dbReference type="Pfam" id="PF01526">
    <property type="entry name" value="DDE_Tnp_Tn3"/>
    <property type="match status" value="1"/>
</dbReference>
<accession>A0A329VC68</accession>
<dbReference type="RefSeq" id="WP_113026733.1">
    <property type="nucleotide sequence ID" value="NZ_CAWNWQ010000032.1"/>
</dbReference>
<dbReference type="NCBIfam" id="NF033527">
    <property type="entry name" value="transpos_Tn3"/>
    <property type="match status" value="1"/>
</dbReference>
<evidence type="ECO:0000256" key="4">
    <source>
        <dbReference type="ARBA" id="ARBA00023172"/>
    </source>
</evidence>
<comment type="similarity">
    <text evidence="1">Belongs to the transposase 7 family.</text>
</comment>
<protein>
    <submittedName>
        <fullName evidence="8">DDE transposase</fullName>
    </submittedName>
</protein>
<feature type="coiled-coil region" evidence="5">
    <location>
        <begin position="532"/>
        <end position="559"/>
    </location>
</feature>
<evidence type="ECO:0000313" key="8">
    <source>
        <dbReference type="EMBL" id="RAW85914.1"/>
    </source>
</evidence>
<dbReference type="EMBL" id="NSCI01000032">
    <property type="protein sequence ID" value="RAW85914.1"/>
    <property type="molecule type" value="Genomic_DNA"/>
</dbReference>
<keyword evidence="5" id="KW-0175">Coiled coil</keyword>
<dbReference type="GO" id="GO:0006313">
    <property type="term" value="P:DNA transposition"/>
    <property type="evidence" value="ECO:0007669"/>
    <property type="project" value="InterPro"/>
</dbReference>
<dbReference type="Proteomes" id="UP000250870">
    <property type="component" value="Unassembled WGS sequence"/>
</dbReference>
<proteinExistence type="inferred from homology"/>
<evidence type="ECO:0000259" key="6">
    <source>
        <dbReference type="Pfam" id="PF01526"/>
    </source>
</evidence>
<dbReference type="InterPro" id="IPR025296">
    <property type="entry name" value="DUF4158"/>
</dbReference>
<keyword evidence="2" id="KW-0815">Transposition</keyword>
<dbReference type="GO" id="GO:0003677">
    <property type="term" value="F:DNA binding"/>
    <property type="evidence" value="ECO:0007669"/>
    <property type="project" value="UniProtKB-KW"/>
</dbReference>
<evidence type="ECO:0000259" key="7">
    <source>
        <dbReference type="Pfam" id="PF13700"/>
    </source>
</evidence>
<evidence type="ECO:0000256" key="2">
    <source>
        <dbReference type="ARBA" id="ARBA00022578"/>
    </source>
</evidence>